<sequence length="92" mass="10773">MWRRPLPQHLEGFPRSEPVCHSSVVSSVCRNNCYWPIIVSFPDRRPPYDLIQHLPVFSIHPDAHLDRQKVAQRWQNDGLIPLRVGVRRDLIG</sequence>
<reference evidence="1 2" key="1">
    <citation type="submission" date="2016-03" db="EMBL/GenBank/DDBJ databases">
        <title>Whole genome sequencing of Grifola frondosa 9006-11.</title>
        <authorList>
            <person name="Min B."/>
            <person name="Park H."/>
            <person name="Kim J.-G."/>
            <person name="Cho H."/>
            <person name="Oh Y.-L."/>
            <person name="Kong W.-S."/>
            <person name="Choi I.-G."/>
        </authorList>
    </citation>
    <scope>NUCLEOTIDE SEQUENCE [LARGE SCALE GENOMIC DNA]</scope>
    <source>
        <strain evidence="1 2">9006-11</strain>
    </source>
</reference>
<accession>A0A1C7LX91</accession>
<dbReference type="AlphaFoldDB" id="A0A1C7LX91"/>
<evidence type="ECO:0000313" key="2">
    <source>
        <dbReference type="Proteomes" id="UP000092993"/>
    </source>
</evidence>
<dbReference type="Proteomes" id="UP000092993">
    <property type="component" value="Unassembled WGS sequence"/>
</dbReference>
<proteinExistence type="predicted"/>
<evidence type="ECO:0000313" key="1">
    <source>
        <dbReference type="EMBL" id="OBZ68639.1"/>
    </source>
</evidence>
<gene>
    <name evidence="1" type="ORF">A0H81_11253</name>
</gene>
<comment type="caution">
    <text evidence="1">The sequence shown here is derived from an EMBL/GenBank/DDBJ whole genome shotgun (WGS) entry which is preliminary data.</text>
</comment>
<organism evidence="1 2">
    <name type="scientific">Grifola frondosa</name>
    <name type="common">Maitake</name>
    <name type="synonym">Polyporus frondosus</name>
    <dbReference type="NCBI Taxonomy" id="5627"/>
    <lineage>
        <taxon>Eukaryota</taxon>
        <taxon>Fungi</taxon>
        <taxon>Dikarya</taxon>
        <taxon>Basidiomycota</taxon>
        <taxon>Agaricomycotina</taxon>
        <taxon>Agaricomycetes</taxon>
        <taxon>Polyporales</taxon>
        <taxon>Grifolaceae</taxon>
        <taxon>Grifola</taxon>
    </lineage>
</organism>
<protein>
    <submittedName>
        <fullName evidence="1">Uncharacterized protein</fullName>
    </submittedName>
</protein>
<name>A0A1C7LX91_GRIFR</name>
<keyword evidence="2" id="KW-1185">Reference proteome</keyword>
<dbReference type="EMBL" id="LUGG01000019">
    <property type="protein sequence ID" value="OBZ68639.1"/>
    <property type="molecule type" value="Genomic_DNA"/>
</dbReference>